<evidence type="ECO:0000256" key="1">
    <source>
        <dbReference type="ARBA" id="ARBA00004141"/>
    </source>
</evidence>
<keyword evidence="7 10" id="KW-0443">Lipid metabolism</keyword>
<comment type="subcellular location">
    <subcellularLocation>
        <location evidence="1">Membrane</location>
        <topology evidence="1">Multi-pass membrane protein</topology>
    </subcellularLocation>
</comment>
<evidence type="ECO:0000256" key="8">
    <source>
        <dbReference type="ARBA" id="ARBA00023136"/>
    </source>
</evidence>
<proteinExistence type="inferred from homology"/>
<keyword evidence="4 10" id="KW-0812">Transmembrane</keyword>
<evidence type="ECO:0000256" key="10">
    <source>
        <dbReference type="RuleBase" id="RU361115"/>
    </source>
</evidence>
<dbReference type="Proteomes" id="UP000245119">
    <property type="component" value="Linkage Group LG10"/>
</dbReference>
<comment type="caution">
    <text evidence="10">Lacks conserved residue(s) required for the propagation of feature annotation.</text>
</comment>
<evidence type="ECO:0000256" key="6">
    <source>
        <dbReference type="ARBA" id="ARBA00022989"/>
    </source>
</evidence>
<dbReference type="EMBL" id="PZQS01000010">
    <property type="protein sequence ID" value="PVD23857.1"/>
    <property type="molecule type" value="Genomic_DNA"/>
</dbReference>
<comment type="catalytic activity">
    <reaction evidence="10">
        <text>a very-long-chain acyl-CoA + malonyl-CoA + H(+) = a very-long-chain 3-oxoacyl-CoA + CO2 + CoA</text>
        <dbReference type="Rhea" id="RHEA:32727"/>
        <dbReference type="ChEBI" id="CHEBI:15378"/>
        <dbReference type="ChEBI" id="CHEBI:16526"/>
        <dbReference type="ChEBI" id="CHEBI:57287"/>
        <dbReference type="ChEBI" id="CHEBI:57384"/>
        <dbReference type="ChEBI" id="CHEBI:90725"/>
        <dbReference type="ChEBI" id="CHEBI:90736"/>
        <dbReference type="EC" id="2.3.1.199"/>
    </reaction>
</comment>
<dbReference type="GO" id="GO:0034625">
    <property type="term" value="P:fatty acid elongation, monounsaturated fatty acid"/>
    <property type="evidence" value="ECO:0007669"/>
    <property type="project" value="TreeGrafter"/>
</dbReference>
<evidence type="ECO:0000256" key="5">
    <source>
        <dbReference type="ARBA" id="ARBA00022832"/>
    </source>
</evidence>
<keyword evidence="6 10" id="KW-1133">Transmembrane helix</keyword>
<dbReference type="GO" id="GO:0030148">
    <property type="term" value="P:sphingolipid biosynthetic process"/>
    <property type="evidence" value="ECO:0007669"/>
    <property type="project" value="TreeGrafter"/>
</dbReference>
<keyword evidence="2 10" id="KW-0444">Lipid biosynthesis</keyword>
<keyword evidence="8 10" id="KW-0472">Membrane</keyword>
<dbReference type="PROSITE" id="PS01188">
    <property type="entry name" value="ELO"/>
    <property type="match status" value="1"/>
</dbReference>
<dbReference type="Pfam" id="PF01151">
    <property type="entry name" value="ELO"/>
    <property type="match status" value="1"/>
</dbReference>
<evidence type="ECO:0000256" key="9">
    <source>
        <dbReference type="ARBA" id="ARBA00023160"/>
    </source>
</evidence>
<name>A0A2T7NRR0_POMCA</name>
<keyword evidence="3 10" id="KW-0808">Transferase</keyword>
<sequence length="230" mass="25532">MWISRELSVDVRSPGGKMAADVHPMHTADDGGDVPGGCCCRTPSHEEAGHLCVSKFPSWSTMLAWSSCPATCLRSVRVMLFLSQFLLSAMSARYSLTCQPVDYSRHPDALRMARACWLYYVSKYALLADTVFFILRKKNGQITFLHVYHHATMVINWWLGVAYVAGGQCEKATSGMKAVDSHELHSVNRDTVLLSGEQSLFWSRVSVPKRSSPTDGIRCLKVAKGQVVFP</sequence>
<keyword evidence="12" id="KW-1185">Reference proteome</keyword>
<dbReference type="InterPro" id="IPR002076">
    <property type="entry name" value="ELO_fam"/>
</dbReference>
<dbReference type="GO" id="GO:0042761">
    <property type="term" value="P:very long-chain fatty acid biosynthetic process"/>
    <property type="evidence" value="ECO:0007669"/>
    <property type="project" value="TreeGrafter"/>
</dbReference>
<dbReference type="PANTHER" id="PTHR11157:SF126">
    <property type="entry name" value="ELONGATION OF VERY LONG CHAIN FATTY ACIDS PROTEIN"/>
    <property type="match status" value="1"/>
</dbReference>
<feature type="transmembrane region" description="Helical" evidence="10">
    <location>
        <begin position="117"/>
        <end position="135"/>
    </location>
</feature>
<keyword evidence="9 10" id="KW-0275">Fatty acid biosynthesis</keyword>
<organism evidence="11 12">
    <name type="scientific">Pomacea canaliculata</name>
    <name type="common">Golden apple snail</name>
    <dbReference type="NCBI Taxonomy" id="400727"/>
    <lineage>
        <taxon>Eukaryota</taxon>
        <taxon>Metazoa</taxon>
        <taxon>Spiralia</taxon>
        <taxon>Lophotrochozoa</taxon>
        <taxon>Mollusca</taxon>
        <taxon>Gastropoda</taxon>
        <taxon>Caenogastropoda</taxon>
        <taxon>Architaenioglossa</taxon>
        <taxon>Ampullarioidea</taxon>
        <taxon>Ampullariidae</taxon>
        <taxon>Pomacea</taxon>
    </lineage>
</organism>
<evidence type="ECO:0000313" key="12">
    <source>
        <dbReference type="Proteomes" id="UP000245119"/>
    </source>
</evidence>
<dbReference type="GO" id="GO:0009922">
    <property type="term" value="F:fatty acid elongase activity"/>
    <property type="evidence" value="ECO:0007669"/>
    <property type="project" value="UniProtKB-EC"/>
</dbReference>
<gene>
    <name evidence="11" type="ORF">C0Q70_17131</name>
</gene>
<dbReference type="STRING" id="400727.A0A2T7NRR0"/>
<dbReference type="GO" id="GO:0034626">
    <property type="term" value="P:fatty acid elongation, polyunsaturated fatty acid"/>
    <property type="evidence" value="ECO:0007669"/>
    <property type="project" value="TreeGrafter"/>
</dbReference>
<evidence type="ECO:0000256" key="4">
    <source>
        <dbReference type="ARBA" id="ARBA00022692"/>
    </source>
</evidence>
<dbReference type="EC" id="2.3.1.199" evidence="10"/>
<comment type="similarity">
    <text evidence="10">Belongs to the ELO family.</text>
</comment>
<evidence type="ECO:0000313" key="11">
    <source>
        <dbReference type="EMBL" id="PVD23857.1"/>
    </source>
</evidence>
<reference evidence="11 12" key="1">
    <citation type="submission" date="2018-04" db="EMBL/GenBank/DDBJ databases">
        <title>The genome of golden apple snail Pomacea canaliculata provides insight into stress tolerance and invasive adaptation.</title>
        <authorList>
            <person name="Liu C."/>
            <person name="Liu B."/>
            <person name="Ren Y."/>
            <person name="Zhang Y."/>
            <person name="Wang H."/>
            <person name="Li S."/>
            <person name="Jiang F."/>
            <person name="Yin L."/>
            <person name="Zhang G."/>
            <person name="Qian W."/>
            <person name="Fan W."/>
        </authorList>
    </citation>
    <scope>NUCLEOTIDE SEQUENCE [LARGE SCALE GENOMIC DNA]</scope>
    <source>
        <strain evidence="11">SZHN2017</strain>
        <tissue evidence="11">Muscle</tissue>
    </source>
</reference>
<dbReference type="AlphaFoldDB" id="A0A2T7NRR0"/>
<evidence type="ECO:0000256" key="3">
    <source>
        <dbReference type="ARBA" id="ARBA00022679"/>
    </source>
</evidence>
<comment type="caution">
    <text evidence="11">The sequence shown here is derived from an EMBL/GenBank/DDBJ whole genome shotgun (WGS) entry which is preliminary data.</text>
</comment>
<feature type="transmembrane region" description="Helical" evidence="10">
    <location>
        <begin position="147"/>
        <end position="166"/>
    </location>
</feature>
<evidence type="ECO:0000256" key="2">
    <source>
        <dbReference type="ARBA" id="ARBA00022516"/>
    </source>
</evidence>
<dbReference type="GO" id="GO:0005789">
    <property type="term" value="C:endoplasmic reticulum membrane"/>
    <property type="evidence" value="ECO:0007669"/>
    <property type="project" value="TreeGrafter"/>
</dbReference>
<evidence type="ECO:0000256" key="7">
    <source>
        <dbReference type="ARBA" id="ARBA00023098"/>
    </source>
</evidence>
<keyword evidence="5 10" id="KW-0276">Fatty acid metabolism</keyword>
<dbReference type="OrthoDB" id="434092at2759"/>
<dbReference type="PANTHER" id="PTHR11157">
    <property type="entry name" value="FATTY ACID ACYL TRANSFERASE-RELATED"/>
    <property type="match status" value="1"/>
</dbReference>
<protein>
    <recommendedName>
        <fullName evidence="10">Elongation of very long chain fatty acids protein</fullName>
        <ecNumber evidence="10">2.3.1.199</ecNumber>
    </recommendedName>
    <alternativeName>
        <fullName evidence="10">Very-long-chain 3-oxoacyl-CoA synthase</fullName>
    </alternativeName>
</protein>
<dbReference type="InterPro" id="IPR030457">
    <property type="entry name" value="ELO_CS"/>
</dbReference>
<dbReference type="GO" id="GO:0019367">
    <property type="term" value="P:fatty acid elongation, saturated fatty acid"/>
    <property type="evidence" value="ECO:0007669"/>
    <property type="project" value="TreeGrafter"/>
</dbReference>
<accession>A0A2T7NRR0</accession>